<evidence type="ECO:0000313" key="3">
    <source>
        <dbReference type="Proteomes" id="UP000006727"/>
    </source>
</evidence>
<dbReference type="AlphaFoldDB" id="A0A2K1IFP9"/>
<evidence type="ECO:0000313" key="1">
    <source>
        <dbReference type="EMBL" id="PNR28098.1"/>
    </source>
</evidence>
<reference evidence="1 3" key="1">
    <citation type="journal article" date="2008" name="Science">
        <title>The Physcomitrella genome reveals evolutionary insights into the conquest of land by plants.</title>
        <authorList>
            <person name="Rensing S."/>
            <person name="Lang D."/>
            <person name="Zimmer A."/>
            <person name="Terry A."/>
            <person name="Salamov A."/>
            <person name="Shapiro H."/>
            <person name="Nishiyama T."/>
            <person name="Perroud P.-F."/>
            <person name="Lindquist E."/>
            <person name="Kamisugi Y."/>
            <person name="Tanahashi T."/>
            <person name="Sakakibara K."/>
            <person name="Fujita T."/>
            <person name="Oishi K."/>
            <person name="Shin-I T."/>
            <person name="Kuroki Y."/>
            <person name="Toyoda A."/>
            <person name="Suzuki Y."/>
            <person name="Hashimoto A."/>
            <person name="Yamaguchi K."/>
            <person name="Sugano A."/>
            <person name="Kohara Y."/>
            <person name="Fujiyama A."/>
            <person name="Anterola A."/>
            <person name="Aoki S."/>
            <person name="Ashton N."/>
            <person name="Barbazuk W.B."/>
            <person name="Barker E."/>
            <person name="Bennetzen J."/>
            <person name="Bezanilla M."/>
            <person name="Blankenship R."/>
            <person name="Cho S.H."/>
            <person name="Dutcher S."/>
            <person name="Estelle M."/>
            <person name="Fawcett J.A."/>
            <person name="Gundlach H."/>
            <person name="Hanada K."/>
            <person name="Heyl A."/>
            <person name="Hicks K.A."/>
            <person name="Hugh J."/>
            <person name="Lohr M."/>
            <person name="Mayer K."/>
            <person name="Melkozernov A."/>
            <person name="Murata T."/>
            <person name="Nelson D."/>
            <person name="Pils B."/>
            <person name="Prigge M."/>
            <person name="Reiss B."/>
            <person name="Renner T."/>
            <person name="Rombauts S."/>
            <person name="Rushton P."/>
            <person name="Sanderfoot A."/>
            <person name="Schween G."/>
            <person name="Shiu S.-H."/>
            <person name="Stueber K."/>
            <person name="Theodoulou F.L."/>
            <person name="Tu H."/>
            <person name="Van de Peer Y."/>
            <person name="Verrier P.J."/>
            <person name="Waters E."/>
            <person name="Wood A."/>
            <person name="Yang L."/>
            <person name="Cove D."/>
            <person name="Cuming A."/>
            <person name="Hasebe M."/>
            <person name="Lucas S."/>
            <person name="Mishler D.B."/>
            <person name="Reski R."/>
            <person name="Grigoriev I."/>
            <person name="Quatrano R.S."/>
            <person name="Boore J.L."/>
        </authorList>
    </citation>
    <scope>NUCLEOTIDE SEQUENCE [LARGE SCALE GENOMIC DNA]</scope>
    <source>
        <strain evidence="2 3">cv. Gransden 2004</strain>
    </source>
</reference>
<sequence length="51" mass="5555">MLCRHVDRNGQLNVIKVPGGQRFHSICSTALRCGKHYCDVSCGPSISAPKI</sequence>
<dbReference type="Gramene" id="Pp3c24_5930V3.1">
    <property type="protein sequence ID" value="Pp3c24_5930V3.1"/>
    <property type="gene ID" value="Pp3c24_5930"/>
</dbReference>
<reference evidence="2" key="3">
    <citation type="submission" date="2020-12" db="UniProtKB">
        <authorList>
            <consortium name="EnsemblPlants"/>
        </authorList>
    </citation>
    <scope>IDENTIFICATION</scope>
</reference>
<protein>
    <submittedName>
        <fullName evidence="1 2">Uncharacterized protein</fullName>
    </submittedName>
</protein>
<dbReference type="EMBL" id="ABEU02000024">
    <property type="protein sequence ID" value="PNR28098.1"/>
    <property type="molecule type" value="Genomic_DNA"/>
</dbReference>
<evidence type="ECO:0000313" key="2">
    <source>
        <dbReference type="EnsemblPlants" id="Pp3c24_5930V3.1"/>
    </source>
</evidence>
<proteinExistence type="predicted"/>
<name>A0A2K1IFP9_PHYPA</name>
<dbReference type="InParanoid" id="A0A2K1IFP9"/>
<dbReference type="EnsemblPlants" id="Pp3c24_5930V3.1">
    <property type="protein sequence ID" value="Pp3c24_5930V3.1"/>
    <property type="gene ID" value="Pp3c24_5930"/>
</dbReference>
<accession>A0A2K1IFP9</accession>
<keyword evidence="3" id="KW-1185">Reference proteome</keyword>
<gene>
    <name evidence="1" type="ORF">PHYPA_028690</name>
</gene>
<dbReference type="Proteomes" id="UP000006727">
    <property type="component" value="Chromosome 24"/>
</dbReference>
<reference evidence="1 3" key="2">
    <citation type="journal article" date="2018" name="Plant J.">
        <title>The Physcomitrella patens chromosome-scale assembly reveals moss genome structure and evolution.</title>
        <authorList>
            <person name="Lang D."/>
            <person name="Ullrich K.K."/>
            <person name="Murat F."/>
            <person name="Fuchs J."/>
            <person name="Jenkins J."/>
            <person name="Haas F.B."/>
            <person name="Piednoel M."/>
            <person name="Gundlach H."/>
            <person name="Van Bel M."/>
            <person name="Meyberg R."/>
            <person name="Vives C."/>
            <person name="Morata J."/>
            <person name="Symeonidi A."/>
            <person name="Hiss M."/>
            <person name="Muchero W."/>
            <person name="Kamisugi Y."/>
            <person name="Saleh O."/>
            <person name="Blanc G."/>
            <person name="Decker E.L."/>
            <person name="van Gessel N."/>
            <person name="Grimwood J."/>
            <person name="Hayes R.D."/>
            <person name="Graham S.W."/>
            <person name="Gunter L.E."/>
            <person name="McDaniel S.F."/>
            <person name="Hoernstein S.N.W."/>
            <person name="Larsson A."/>
            <person name="Li F.W."/>
            <person name="Perroud P.F."/>
            <person name="Phillips J."/>
            <person name="Ranjan P."/>
            <person name="Rokshar D.S."/>
            <person name="Rothfels C.J."/>
            <person name="Schneider L."/>
            <person name="Shu S."/>
            <person name="Stevenson D.W."/>
            <person name="Thummler F."/>
            <person name="Tillich M."/>
            <person name="Villarreal Aguilar J.C."/>
            <person name="Widiez T."/>
            <person name="Wong G.K."/>
            <person name="Wymore A."/>
            <person name="Zhang Y."/>
            <person name="Zimmer A.D."/>
            <person name="Quatrano R.S."/>
            <person name="Mayer K.F.X."/>
            <person name="Goodstein D."/>
            <person name="Casacuberta J.M."/>
            <person name="Vandepoele K."/>
            <person name="Reski R."/>
            <person name="Cuming A.C."/>
            <person name="Tuskan G.A."/>
            <person name="Maumus F."/>
            <person name="Salse J."/>
            <person name="Schmutz J."/>
            <person name="Rensing S.A."/>
        </authorList>
    </citation>
    <scope>NUCLEOTIDE SEQUENCE [LARGE SCALE GENOMIC DNA]</scope>
    <source>
        <strain evidence="2 3">cv. Gransden 2004</strain>
    </source>
</reference>
<organism evidence="1">
    <name type="scientific">Physcomitrium patens</name>
    <name type="common">Spreading-leaved earth moss</name>
    <name type="synonym">Physcomitrella patens</name>
    <dbReference type="NCBI Taxonomy" id="3218"/>
    <lineage>
        <taxon>Eukaryota</taxon>
        <taxon>Viridiplantae</taxon>
        <taxon>Streptophyta</taxon>
        <taxon>Embryophyta</taxon>
        <taxon>Bryophyta</taxon>
        <taxon>Bryophytina</taxon>
        <taxon>Bryopsida</taxon>
        <taxon>Funariidae</taxon>
        <taxon>Funariales</taxon>
        <taxon>Funariaceae</taxon>
        <taxon>Physcomitrium</taxon>
    </lineage>
</organism>